<dbReference type="Proteomes" id="UP000074382">
    <property type="component" value="Unassembled WGS sequence"/>
</dbReference>
<evidence type="ECO:0000313" key="3">
    <source>
        <dbReference type="Proteomes" id="UP000074382"/>
    </source>
</evidence>
<reference evidence="3" key="1">
    <citation type="journal article" date="2017" name="Acta Aliment.">
        <title>Plant polysaccharide degrading enzyme system of Thermpbifida cellulosilytica TB100 revealed by de novo genome project data.</title>
        <authorList>
            <person name="Toth A."/>
            <person name="Baka E."/>
            <person name="Luzics S."/>
            <person name="Bata-Vidacs I."/>
            <person name="Nagy I."/>
            <person name="Balint B."/>
            <person name="Herceg R."/>
            <person name="Olasz F."/>
            <person name="Wilk T."/>
            <person name="Nagy T."/>
            <person name="Kriszt B."/>
            <person name="Nagy I."/>
            <person name="Kukolya J."/>
        </authorList>
    </citation>
    <scope>NUCLEOTIDE SEQUENCE [LARGE SCALE GENOMIC DNA]</scope>
    <source>
        <strain evidence="3">TB100</strain>
    </source>
</reference>
<evidence type="ECO:0000256" key="1">
    <source>
        <dbReference type="SAM" id="MobiDB-lite"/>
    </source>
</evidence>
<comment type="caution">
    <text evidence="2">The sequence shown here is derived from an EMBL/GenBank/DDBJ whole genome shotgun (WGS) entry which is preliminary data.</text>
</comment>
<organism evidence="2 3">
    <name type="scientific">Thermobifida cellulosilytica TB100</name>
    <dbReference type="NCBI Taxonomy" id="665004"/>
    <lineage>
        <taxon>Bacteria</taxon>
        <taxon>Bacillati</taxon>
        <taxon>Actinomycetota</taxon>
        <taxon>Actinomycetes</taxon>
        <taxon>Streptosporangiales</taxon>
        <taxon>Nocardiopsidaceae</taxon>
        <taxon>Thermobifida</taxon>
    </lineage>
</organism>
<dbReference type="EMBL" id="LGEM01000004">
    <property type="protein sequence ID" value="KUP98580.1"/>
    <property type="molecule type" value="Genomic_DNA"/>
</dbReference>
<accession>A0A147KMM8</accession>
<dbReference type="AlphaFoldDB" id="A0A147KMM8"/>
<protein>
    <submittedName>
        <fullName evidence="2">Uncharacterized protein</fullName>
    </submittedName>
</protein>
<gene>
    <name evidence="2" type="ORF">AC529_00575</name>
</gene>
<keyword evidence="3" id="KW-1185">Reference proteome</keyword>
<sequence length="106" mass="11863">MALESVQDRGVPSAADRASFVPAAALLLVGSRHPRDRRSGESGLRCTGPVGLLAGRQESSDRDRRERRKPRQSRRHRRRRSSENPAAPPWSHRVAPFRSFLAVAEE</sequence>
<dbReference type="PATRIC" id="fig|665004.4.peg.1629"/>
<name>A0A147KMM8_THECS</name>
<evidence type="ECO:0000313" key="2">
    <source>
        <dbReference type="EMBL" id="KUP98580.1"/>
    </source>
</evidence>
<feature type="compositionally biased region" description="Basic residues" evidence="1">
    <location>
        <begin position="65"/>
        <end position="80"/>
    </location>
</feature>
<proteinExistence type="predicted"/>
<feature type="region of interest" description="Disordered" evidence="1">
    <location>
        <begin position="30"/>
        <end position="92"/>
    </location>
</feature>